<protein>
    <recommendedName>
        <fullName evidence="4">Zinicin-like metallopeptidase</fullName>
    </recommendedName>
</protein>
<comment type="caution">
    <text evidence="2">The sequence shown here is derived from an EMBL/GenBank/DDBJ whole genome shotgun (WGS) entry which is preliminary data.</text>
</comment>
<keyword evidence="3" id="KW-1185">Reference proteome</keyword>
<evidence type="ECO:0008006" key="4">
    <source>
        <dbReference type="Google" id="ProtNLM"/>
    </source>
</evidence>
<dbReference type="Proteomes" id="UP001500755">
    <property type="component" value="Unassembled WGS sequence"/>
</dbReference>
<organism evidence="2 3">
    <name type="scientific">Brevibacterium samyangense</name>
    <dbReference type="NCBI Taxonomy" id="366888"/>
    <lineage>
        <taxon>Bacteria</taxon>
        <taxon>Bacillati</taxon>
        <taxon>Actinomycetota</taxon>
        <taxon>Actinomycetes</taxon>
        <taxon>Micrococcales</taxon>
        <taxon>Brevibacteriaceae</taxon>
        <taxon>Brevibacterium</taxon>
    </lineage>
</organism>
<evidence type="ECO:0000313" key="3">
    <source>
        <dbReference type="Proteomes" id="UP001500755"/>
    </source>
</evidence>
<sequence length="144" mass="15917">MRPRLAGMSSPRRTRPRSRDRHGRRLRSELFRAPVPAARTRSERFARIAGDVMDRVRRRAPEELAGVVLAVDTAPLASALDSLGTVELGRVYPASPERPATIVVHRMPLVTRATSLADLRDLLGEVIAEQAALLLGRDIEDLLP</sequence>
<accession>A0ABP5EWR4</accession>
<evidence type="ECO:0000313" key="2">
    <source>
        <dbReference type="EMBL" id="GAA2008026.1"/>
    </source>
</evidence>
<dbReference type="CDD" id="cd12954">
    <property type="entry name" value="MMP_TTHA0227_like_1"/>
    <property type="match status" value="1"/>
</dbReference>
<feature type="region of interest" description="Disordered" evidence="1">
    <location>
        <begin position="1"/>
        <end position="29"/>
    </location>
</feature>
<name>A0ABP5EWR4_9MICO</name>
<gene>
    <name evidence="2" type="ORF">GCM10009755_18040</name>
</gene>
<dbReference type="InterPro" id="IPR038555">
    <property type="entry name" value="Zincin_1_sf"/>
</dbReference>
<feature type="compositionally biased region" description="Basic residues" evidence="1">
    <location>
        <begin position="12"/>
        <end position="25"/>
    </location>
</feature>
<dbReference type="Gene3D" id="3.30.2010.20">
    <property type="match status" value="1"/>
</dbReference>
<evidence type="ECO:0000256" key="1">
    <source>
        <dbReference type="SAM" id="MobiDB-lite"/>
    </source>
</evidence>
<reference evidence="3" key="1">
    <citation type="journal article" date="2019" name="Int. J. Syst. Evol. Microbiol.">
        <title>The Global Catalogue of Microorganisms (GCM) 10K type strain sequencing project: providing services to taxonomists for standard genome sequencing and annotation.</title>
        <authorList>
            <consortium name="The Broad Institute Genomics Platform"/>
            <consortium name="The Broad Institute Genome Sequencing Center for Infectious Disease"/>
            <person name="Wu L."/>
            <person name="Ma J."/>
        </authorList>
    </citation>
    <scope>NUCLEOTIDE SEQUENCE [LARGE SCALE GENOMIC DNA]</scope>
    <source>
        <strain evidence="3">JCM 14546</strain>
    </source>
</reference>
<proteinExistence type="predicted"/>
<dbReference type="EMBL" id="BAAANO010000016">
    <property type="protein sequence ID" value="GAA2008026.1"/>
    <property type="molecule type" value="Genomic_DNA"/>
</dbReference>
<dbReference type="SUPFAM" id="SSF55486">
    <property type="entry name" value="Metalloproteases ('zincins'), catalytic domain"/>
    <property type="match status" value="1"/>
</dbReference>